<sequence>MEESAALHGPDAAHISPVPSGFPGIDSLLGNGMQRSDMIVLAARPSLGKSTLAFNIARAAADSGNRVGIFSLEMSRDQIAMRLLASEANVDSYRIRIGLLSNDEESRLLDAIGVLSDLPLYIDDMPIQTIVDMRGKARRLKSDRGLDLIIIDYLQLIGGGGRIDNRAQEMGEISRSIKAMARDLDVPVVACSQLSRAIEQRPNHRPLLSDLRESGSIEQDADVVAFIHREDVYVSREDWEKRNPTEQYPQNIAEIIFAKHRNGPVGTVPLYFRNDLVRFESLETTPSMEYAQNEA</sequence>
<gene>
    <name evidence="2" type="ORF">GBAR_LOCUS322</name>
</gene>
<dbReference type="Proteomes" id="UP001174909">
    <property type="component" value="Unassembled WGS sequence"/>
</dbReference>
<keyword evidence="2" id="KW-0067">ATP-binding</keyword>
<comment type="caution">
    <text evidence="2">The sequence shown here is derived from an EMBL/GenBank/DDBJ whole genome shotgun (WGS) entry which is preliminary data.</text>
</comment>
<dbReference type="SUPFAM" id="SSF52540">
    <property type="entry name" value="P-loop containing nucleoside triphosphate hydrolases"/>
    <property type="match status" value="1"/>
</dbReference>
<accession>A0AA35QS17</accession>
<dbReference type="GO" id="GO:0003678">
    <property type="term" value="F:DNA helicase activity"/>
    <property type="evidence" value="ECO:0007669"/>
    <property type="project" value="InterPro"/>
</dbReference>
<dbReference type="InterPro" id="IPR027417">
    <property type="entry name" value="P-loop_NTPase"/>
</dbReference>
<dbReference type="AlphaFoldDB" id="A0AA35QS17"/>
<dbReference type="PANTHER" id="PTHR30153">
    <property type="entry name" value="REPLICATIVE DNA HELICASE DNAB"/>
    <property type="match status" value="1"/>
</dbReference>
<dbReference type="PANTHER" id="PTHR30153:SF2">
    <property type="entry name" value="REPLICATIVE DNA HELICASE"/>
    <property type="match status" value="1"/>
</dbReference>
<protein>
    <submittedName>
        <fullName evidence="2">Replicative DNA helicase</fullName>
    </submittedName>
</protein>
<evidence type="ECO:0000313" key="2">
    <source>
        <dbReference type="EMBL" id="CAI7989768.1"/>
    </source>
</evidence>
<dbReference type="PROSITE" id="PS51199">
    <property type="entry name" value="SF4_HELICASE"/>
    <property type="match status" value="1"/>
</dbReference>
<dbReference type="Gene3D" id="3.40.50.300">
    <property type="entry name" value="P-loop containing nucleotide triphosphate hydrolases"/>
    <property type="match status" value="1"/>
</dbReference>
<keyword evidence="3" id="KW-1185">Reference proteome</keyword>
<evidence type="ECO:0000313" key="3">
    <source>
        <dbReference type="Proteomes" id="UP001174909"/>
    </source>
</evidence>
<organism evidence="2 3">
    <name type="scientific">Geodia barretti</name>
    <name type="common">Barrett's horny sponge</name>
    <dbReference type="NCBI Taxonomy" id="519541"/>
    <lineage>
        <taxon>Eukaryota</taxon>
        <taxon>Metazoa</taxon>
        <taxon>Porifera</taxon>
        <taxon>Demospongiae</taxon>
        <taxon>Heteroscleromorpha</taxon>
        <taxon>Tetractinellida</taxon>
        <taxon>Astrophorina</taxon>
        <taxon>Geodiidae</taxon>
        <taxon>Geodia</taxon>
    </lineage>
</organism>
<proteinExistence type="predicted"/>
<dbReference type="InterPro" id="IPR007694">
    <property type="entry name" value="DNA_helicase_DnaB-like_C"/>
</dbReference>
<keyword evidence="2" id="KW-0378">Hydrolase</keyword>
<keyword evidence="2" id="KW-0547">Nucleotide-binding</keyword>
<feature type="domain" description="SF4 helicase" evidence="1">
    <location>
        <begin position="11"/>
        <end position="286"/>
    </location>
</feature>
<dbReference type="CDD" id="cd00984">
    <property type="entry name" value="DnaB_C"/>
    <property type="match status" value="1"/>
</dbReference>
<dbReference type="Pfam" id="PF03796">
    <property type="entry name" value="DnaB_C"/>
    <property type="match status" value="1"/>
</dbReference>
<evidence type="ECO:0000259" key="1">
    <source>
        <dbReference type="PROSITE" id="PS51199"/>
    </source>
</evidence>
<reference evidence="2" key="1">
    <citation type="submission" date="2023-03" db="EMBL/GenBank/DDBJ databases">
        <authorList>
            <person name="Steffen K."/>
            <person name="Cardenas P."/>
        </authorList>
    </citation>
    <scope>NUCLEOTIDE SEQUENCE</scope>
</reference>
<name>A0AA35QS17_GEOBA</name>
<dbReference type="GO" id="GO:0005524">
    <property type="term" value="F:ATP binding"/>
    <property type="evidence" value="ECO:0007669"/>
    <property type="project" value="InterPro"/>
</dbReference>
<dbReference type="EMBL" id="CASHTH010000036">
    <property type="protein sequence ID" value="CAI7989768.1"/>
    <property type="molecule type" value="Genomic_DNA"/>
</dbReference>
<dbReference type="GO" id="GO:0006260">
    <property type="term" value="P:DNA replication"/>
    <property type="evidence" value="ECO:0007669"/>
    <property type="project" value="InterPro"/>
</dbReference>
<dbReference type="GO" id="GO:0005829">
    <property type="term" value="C:cytosol"/>
    <property type="evidence" value="ECO:0007669"/>
    <property type="project" value="TreeGrafter"/>
</dbReference>
<keyword evidence="2" id="KW-0347">Helicase</keyword>